<comment type="similarity">
    <text evidence="2">Belongs to the fimbrial protein family.</text>
</comment>
<dbReference type="GO" id="GO:0043709">
    <property type="term" value="P:cell adhesion involved in single-species biofilm formation"/>
    <property type="evidence" value="ECO:0007669"/>
    <property type="project" value="TreeGrafter"/>
</dbReference>
<keyword evidence="3 5" id="KW-0732">Signal</keyword>
<evidence type="ECO:0000259" key="6">
    <source>
        <dbReference type="Pfam" id="PF00419"/>
    </source>
</evidence>
<dbReference type="InterPro" id="IPR008966">
    <property type="entry name" value="Adhesion_dom_sf"/>
</dbReference>
<dbReference type="GO" id="GO:0009289">
    <property type="term" value="C:pilus"/>
    <property type="evidence" value="ECO:0007669"/>
    <property type="project" value="UniProtKB-SubCell"/>
</dbReference>
<feature type="chain" id="PRO_5031351400" evidence="5">
    <location>
        <begin position="30"/>
        <end position="311"/>
    </location>
</feature>
<dbReference type="Gene3D" id="2.60.40.1090">
    <property type="entry name" value="Fimbrial-type adhesion domain"/>
    <property type="match status" value="1"/>
</dbReference>
<name>A0A7X1G938_9PSED</name>
<evidence type="ECO:0000256" key="4">
    <source>
        <dbReference type="ARBA" id="ARBA00023263"/>
    </source>
</evidence>
<keyword evidence="4" id="KW-0281">Fimbrium</keyword>
<comment type="subcellular location">
    <subcellularLocation>
        <location evidence="1">Fimbrium</location>
    </subcellularLocation>
</comment>
<proteinExistence type="inferred from homology"/>
<accession>A0A7X1G938</accession>
<dbReference type="SUPFAM" id="SSF49401">
    <property type="entry name" value="Bacterial adhesins"/>
    <property type="match status" value="1"/>
</dbReference>
<evidence type="ECO:0000313" key="7">
    <source>
        <dbReference type="EMBL" id="MBC2680753.1"/>
    </source>
</evidence>
<gene>
    <name evidence="7" type="ORF">H7993_20380</name>
</gene>
<dbReference type="InterPro" id="IPR050263">
    <property type="entry name" value="Bact_Fimbrial_Adh_Pro"/>
</dbReference>
<evidence type="ECO:0000256" key="1">
    <source>
        <dbReference type="ARBA" id="ARBA00004561"/>
    </source>
</evidence>
<dbReference type="AlphaFoldDB" id="A0A7X1G938"/>
<reference evidence="7 8" key="1">
    <citation type="submission" date="2020-08" db="EMBL/GenBank/DDBJ databases">
        <title>Pseudomonas sp. nov.</title>
        <authorList>
            <person name="Gieschler S."/>
            <person name="Fiedler G."/>
            <person name="Brinks E."/>
            <person name="Boehnlein C."/>
            <person name="Franz C.M.A.P."/>
            <person name="Kabisch J."/>
        </authorList>
    </citation>
    <scope>NUCLEOTIDE SEQUENCE [LARGE SCALE GENOMIC DNA]</scope>
    <source>
        <strain evidence="7 8">MBT-2</strain>
    </source>
</reference>
<evidence type="ECO:0000256" key="5">
    <source>
        <dbReference type="SAM" id="SignalP"/>
    </source>
</evidence>
<dbReference type="PANTHER" id="PTHR33420:SF3">
    <property type="entry name" value="FIMBRIAL SUBUNIT ELFA"/>
    <property type="match status" value="1"/>
</dbReference>
<dbReference type="InterPro" id="IPR000259">
    <property type="entry name" value="Adhesion_dom_fimbrial"/>
</dbReference>
<evidence type="ECO:0000256" key="3">
    <source>
        <dbReference type="ARBA" id="ARBA00022729"/>
    </source>
</evidence>
<evidence type="ECO:0000313" key="8">
    <source>
        <dbReference type="Proteomes" id="UP000546173"/>
    </source>
</evidence>
<organism evidence="7 8">
    <name type="scientific">Pseudomonas baltica</name>
    <dbReference type="NCBI Taxonomy" id="2762576"/>
    <lineage>
        <taxon>Bacteria</taxon>
        <taxon>Pseudomonadati</taxon>
        <taxon>Pseudomonadota</taxon>
        <taxon>Gammaproteobacteria</taxon>
        <taxon>Pseudomonadales</taxon>
        <taxon>Pseudomonadaceae</taxon>
        <taxon>Pseudomonas</taxon>
    </lineage>
</organism>
<dbReference type="Pfam" id="PF00419">
    <property type="entry name" value="Fimbrial"/>
    <property type="match status" value="1"/>
</dbReference>
<dbReference type="PANTHER" id="PTHR33420">
    <property type="entry name" value="FIMBRIAL SUBUNIT ELFA-RELATED"/>
    <property type="match status" value="1"/>
</dbReference>
<evidence type="ECO:0000256" key="2">
    <source>
        <dbReference type="ARBA" id="ARBA00006671"/>
    </source>
</evidence>
<dbReference type="RefSeq" id="WP_185795468.1">
    <property type="nucleotide sequence ID" value="NZ_JACMYH010000011.1"/>
</dbReference>
<sequence>MKIPVPASKRVALALTSLLLAFATQGASARCLIYGSSGNLTFTVPDKLVVPKSTAIGSVIYKSAKSKSTDGPDFTCPTGGSWRFVNAVGSSTGSNPMHALGDSGMGYRILRNGGVALPGTLYANTRYNFGVSQWEVYIYKTGDIKKGSIDPGTLGTVKVDTDDVIAFKLSNAIALMESSCQTPSVNVDLGKQYMSRLVNIGSTTGRKGFNIVLKDCPAGFSGISYQLDPIKPAFDAKQGILALDEGGATGVGIQISDQDNTAVSLGEAHRISVDNSSGDHSIALQAAYYKTANQVTPGKANASMQFTITYQ</sequence>
<dbReference type="Proteomes" id="UP000546173">
    <property type="component" value="Unassembled WGS sequence"/>
</dbReference>
<comment type="caution">
    <text evidence="7">The sequence shown here is derived from an EMBL/GenBank/DDBJ whole genome shotgun (WGS) entry which is preliminary data.</text>
</comment>
<dbReference type="Gene3D" id="2.60.40.3310">
    <property type="match status" value="1"/>
</dbReference>
<protein>
    <submittedName>
        <fullName evidence="7">Fimbrial protein</fullName>
    </submittedName>
</protein>
<keyword evidence="8" id="KW-1185">Reference proteome</keyword>
<dbReference type="InterPro" id="IPR036937">
    <property type="entry name" value="Adhesion_dom_fimbrial_sf"/>
</dbReference>
<feature type="domain" description="Fimbrial-type adhesion" evidence="6">
    <location>
        <begin position="182"/>
        <end position="311"/>
    </location>
</feature>
<feature type="signal peptide" evidence="5">
    <location>
        <begin position="1"/>
        <end position="29"/>
    </location>
</feature>
<dbReference type="EMBL" id="JACMYH010000011">
    <property type="protein sequence ID" value="MBC2680753.1"/>
    <property type="molecule type" value="Genomic_DNA"/>
</dbReference>